<dbReference type="InterPro" id="IPR001482">
    <property type="entry name" value="T2SS/T4SS_dom"/>
</dbReference>
<dbReference type="EMBL" id="BJYX01000019">
    <property type="protein sequence ID" value="GEO31354.1"/>
    <property type="molecule type" value="Genomic_DNA"/>
</dbReference>
<dbReference type="InterPro" id="IPR022399">
    <property type="entry name" value="TadA-like_ATPase"/>
</dbReference>
<dbReference type="Gene3D" id="3.30.450.380">
    <property type="match status" value="1"/>
</dbReference>
<evidence type="ECO:0000256" key="1">
    <source>
        <dbReference type="ARBA" id="ARBA00006611"/>
    </source>
</evidence>
<dbReference type="PANTHER" id="PTHR30486">
    <property type="entry name" value="TWITCHING MOTILITY PROTEIN PILT"/>
    <property type="match status" value="1"/>
</dbReference>
<dbReference type="Proteomes" id="UP000321534">
    <property type="component" value="Unassembled WGS sequence"/>
</dbReference>
<organism evidence="3 4">
    <name type="scientific">Terrabacter aerolatus</name>
    <dbReference type="NCBI Taxonomy" id="422442"/>
    <lineage>
        <taxon>Bacteria</taxon>
        <taxon>Bacillati</taxon>
        <taxon>Actinomycetota</taxon>
        <taxon>Actinomycetes</taxon>
        <taxon>Micrococcales</taxon>
        <taxon>Intrasporangiaceae</taxon>
        <taxon>Terrabacter</taxon>
    </lineage>
</organism>
<dbReference type="RefSeq" id="WP_147067757.1">
    <property type="nucleotide sequence ID" value="NZ_BAAARO010000007.1"/>
</dbReference>
<dbReference type="Pfam" id="PF00437">
    <property type="entry name" value="T2SSE"/>
    <property type="match status" value="1"/>
</dbReference>
<evidence type="ECO:0000313" key="4">
    <source>
        <dbReference type="Proteomes" id="UP000321534"/>
    </source>
</evidence>
<comment type="caution">
    <text evidence="3">The sequence shown here is derived from an EMBL/GenBank/DDBJ whole genome shotgun (WGS) entry which is preliminary data.</text>
</comment>
<dbReference type="AlphaFoldDB" id="A0A512D4F7"/>
<gene>
    <name evidence="3" type="ORF">TAE01_31640</name>
</gene>
<dbReference type="CDD" id="cd01130">
    <property type="entry name" value="VirB11-like_ATPase"/>
    <property type="match status" value="1"/>
</dbReference>
<sequence length="397" mass="41375">MSAERQARGTLTPAVWQRVRAGVGPDGAAVGAVAEQERGALGADRVAETRSALASRVLGAGPLDPWLCEPGVTDVAVNGDGRIWVDRGHGMEPVGVRLDGDDARGLAVRLAGLAGRRFDEASPWVDGQLPSGARLHAMLPPLVEGGPHITIRVPAVEPVPLAELCARHMVPPEWEPVLRALVARRLAFVVSGGTGAGKTTLLAALLGCSDPVERLLVVEDVRELTVDHPHLVRLEARPANVEGAGEVTLTTLVRQALRMRPDRIVVGEVRGAEVRELLAALNTGHEGGCGTVHANAPADVVARFEALGALAGLAPDAVRAQLAAAIDVVVHVTRERGLRRVASVAALFRRDGGPCIVPALEWDGPGHPPRCAEGWPALAARLGLGVDLGVDLGPDAS</sequence>
<protein>
    <recommendedName>
        <fullName evidence="2">Bacterial type II secretion system protein E domain-containing protein</fullName>
    </recommendedName>
</protein>
<dbReference type="PANTHER" id="PTHR30486:SF6">
    <property type="entry name" value="TYPE IV PILUS RETRACTATION ATPASE PILT"/>
    <property type="match status" value="1"/>
</dbReference>
<proteinExistence type="inferred from homology"/>
<dbReference type="NCBIfam" id="TIGR03819">
    <property type="entry name" value="heli_sec_ATPase"/>
    <property type="match status" value="1"/>
</dbReference>
<dbReference type="OrthoDB" id="9810761at2"/>
<dbReference type="InterPro" id="IPR027417">
    <property type="entry name" value="P-loop_NTPase"/>
</dbReference>
<dbReference type="InterPro" id="IPR050921">
    <property type="entry name" value="T4SS_GSP_E_ATPase"/>
</dbReference>
<name>A0A512D4F7_9MICO</name>
<accession>A0A512D4F7</accession>
<reference evidence="3 4" key="1">
    <citation type="submission" date="2019-07" db="EMBL/GenBank/DDBJ databases">
        <title>Whole genome shotgun sequence of Terrabacter aerolatus NBRC 106305.</title>
        <authorList>
            <person name="Hosoyama A."/>
            <person name="Uohara A."/>
            <person name="Ohji S."/>
            <person name="Ichikawa N."/>
        </authorList>
    </citation>
    <scope>NUCLEOTIDE SEQUENCE [LARGE SCALE GENOMIC DNA]</scope>
    <source>
        <strain evidence="3 4">NBRC 106305</strain>
    </source>
</reference>
<dbReference type="Gene3D" id="3.40.50.300">
    <property type="entry name" value="P-loop containing nucleotide triphosphate hydrolases"/>
    <property type="match status" value="1"/>
</dbReference>
<comment type="similarity">
    <text evidence="1">Belongs to the GSP E family.</text>
</comment>
<feature type="domain" description="Bacterial type II secretion system protein E" evidence="2">
    <location>
        <begin position="61"/>
        <end position="334"/>
    </location>
</feature>
<dbReference type="SUPFAM" id="SSF52540">
    <property type="entry name" value="P-loop containing nucleoside triphosphate hydrolases"/>
    <property type="match status" value="1"/>
</dbReference>
<dbReference type="GO" id="GO:0016887">
    <property type="term" value="F:ATP hydrolysis activity"/>
    <property type="evidence" value="ECO:0007669"/>
    <property type="project" value="InterPro"/>
</dbReference>
<evidence type="ECO:0000259" key="2">
    <source>
        <dbReference type="Pfam" id="PF00437"/>
    </source>
</evidence>
<evidence type="ECO:0000313" key="3">
    <source>
        <dbReference type="EMBL" id="GEO31354.1"/>
    </source>
</evidence>
<keyword evidence="4" id="KW-1185">Reference proteome</keyword>